<sequence length="268" mass="29712">MTGKYKCLMGTKILSLGTNWIALKINGITQQNPDVPTLVLFGTLCVGVEEENEVRYLFDPTKLLSRPSSSDGRELERMFKDLPAFRDLQCDFQLGHKELCTLISEQIDSDYVDVVKALIGLKHKDARTQDKKADGGSKGKVIVHGALLNGLVSGVIGTKLPGPGTKVLSQSLEYPNSCYADEEVSITIEITTLQTTLLVMALENLGSLTPVLWEIEQCHQSCHNRLKTPYRNSLKTETLDDLPKISINEHSLSELDQTAVIDNWYFSA</sequence>
<dbReference type="Gene3D" id="3.10.129.10">
    <property type="entry name" value="Hotdog Thioesterase"/>
    <property type="match status" value="1"/>
</dbReference>
<dbReference type="AlphaFoldDB" id="A0A7R9HZZ8"/>
<dbReference type="InterPro" id="IPR029069">
    <property type="entry name" value="HotDog_dom_sf"/>
</dbReference>
<evidence type="ECO:0000313" key="1">
    <source>
        <dbReference type="EMBL" id="CAD7440313.1"/>
    </source>
</evidence>
<dbReference type="PANTHER" id="PTHR43437:SF3">
    <property type="entry name" value="HYDROXYACYL-THIOESTER DEHYDRATASE TYPE 2, MITOCHONDRIAL"/>
    <property type="match status" value="1"/>
</dbReference>
<protein>
    <submittedName>
        <fullName evidence="1">Uncharacterized protein</fullName>
    </submittedName>
</protein>
<dbReference type="GO" id="GO:0005739">
    <property type="term" value="C:mitochondrion"/>
    <property type="evidence" value="ECO:0007669"/>
    <property type="project" value="TreeGrafter"/>
</dbReference>
<reference evidence="1" key="1">
    <citation type="submission" date="2020-11" db="EMBL/GenBank/DDBJ databases">
        <authorList>
            <person name="Tran Van P."/>
        </authorList>
    </citation>
    <scope>NUCLEOTIDE SEQUENCE</scope>
</reference>
<dbReference type="PANTHER" id="PTHR43437">
    <property type="entry name" value="HYDROXYACYL-THIOESTER DEHYDRATASE TYPE 2, MITOCHONDRIAL-RELATED"/>
    <property type="match status" value="1"/>
</dbReference>
<accession>A0A7R9HZZ8</accession>
<gene>
    <name evidence="1" type="ORF">TBIB3V08_LOCUS2836</name>
</gene>
<proteinExistence type="predicted"/>
<dbReference type="GO" id="GO:0006633">
    <property type="term" value="P:fatty acid biosynthetic process"/>
    <property type="evidence" value="ECO:0007669"/>
    <property type="project" value="TreeGrafter"/>
</dbReference>
<organism evidence="1">
    <name type="scientific">Timema bartmani</name>
    <dbReference type="NCBI Taxonomy" id="61472"/>
    <lineage>
        <taxon>Eukaryota</taxon>
        <taxon>Metazoa</taxon>
        <taxon>Ecdysozoa</taxon>
        <taxon>Arthropoda</taxon>
        <taxon>Hexapoda</taxon>
        <taxon>Insecta</taxon>
        <taxon>Pterygota</taxon>
        <taxon>Neoptera</taxon>
        <taxon>Polyneoptera</taxon>
        <taxon>Phasmatodea</taxon>
        <taxon>Timematodea</taxon>
        <taxon>Timematoidea</taxon>
        <taxon>Timematidae</taxon>
        <taxon>Timema</taxon>
    </lineage>
</organism>
<dbReference type="EMBL" id="OD564938">
    <property type="protein sequence ID" value="CAD7440313.1"/>
    <property type="molecule type" value="Genomic_DNA"/>
</dbReference>
<dbReference type="InterPro" id="IPR050965">
    <property type="entry name" value="UPF0336/Enoyl-CoA_hydratase"/>
</dbReference>
<dbReference type="GO" id="GO:0019171">
    <property type="term" value="F:(3R)-hydroxyacyl-[acyl-carrier-protein] dehydratase activity"/>
    <property type="evidence" value="ECO:0007669"/>
    <property type="project" value="TreeGrafter"/>
</dbReference>
<dbReference type="SUPFAM" id="SSF54637">
    <property type="entry name" value="Thioesterase/thiol ester dehydrase-isomerase"/>
    <property type="match status" value="1"/>
</dbReference>
<name>A0A7R9HZZ8_9NEOP</name>